<evidence type="ECO:0000256" key="1">
    <source>
        <dbReference type="SAM" id="MobiDB-lite"/>
    </source>
</evidence>
<dbReference type="PANTHER" id="PTHR39335:SF1">
    <property type="entry name" value="BLL4220 PROTEIN"/>
    <property type="match status" value="1"/>
</dbReference>
<dbReference type="AlphaFoldDB" id="A0A5N8W2P4"/>
<dbReference type="PANTHER" id="PTHR39335">
    <property type="entry name" value="BLL4220 PROTEIN"/>
    <property type="match status" value="1"/>
</dbReference>
<feature type="compositionally biased region" description="Basic and acidic residues" evidence="1">
    <location>
        <begin position="1"/>
        <end position="27"/>
    </location>
</feature>
<dbReference type="InterPro" id="IPR005297">
    <property type="entry name" value="Lipoprotein_repeat"/>
</dbReference>
<dbReference type="EMBL" id="VJZE01000059">
    <property type="protein sequence ID" value="MPY40574.1"/>
    <property type="molecule type" value="Genomic_DNA"/>
</dbReference>
<feature type="region of interest" description="Disordered" evidence="1">
    <location>
        <begin position="1"/>
        <end position="34"/>
    </location>
</feature>
<gene>
    <name evidence="2" type="ORF">FNH04_11850</name>
</gene>
<dbReference type="Pfam" id="PF03640">
    <property type="entry name" value="Lipoprotein_15"/>
    <property type="match status" value="2"/>
</dbReference>
<dbReference type="Proteomes" id="UP000326979">
    <property type="component" value="Unassembled WGS sequence"/>
</dbReference>
<dbReference type="OrthoDB" id="597632at2"/>
<evidence type="ECO:0008006" key="4">
    <source>
        <dbReference type="Google" id="ProtNLM"/>
    </source>
</evidence>
<dbReference type="GO" id="GO:0043448">
    <property type="term" value="P:alkane catabolic process"/>
    <property type="evidence" value="ECO:0007669"/>
    <property type="project" value="TreeGrafter"/>
</dbReference>
<reference evidence="2 3" key="1">
    <citation type="submission" date="2019-07" db="EMBL/GenBank/DDBJ databases">
        <title>New species of Amycolatopsis and Streptomyces.</title>
        <authorList>
            <person name="Duangmal K."/>
            <person name="Teo W.F.A."/>
            <person name="Lipun K."/>
        </authorList>
    </citation>
    <scope>NUCLEOTIDE SEQUENCE [LARGE SCALE GENOMIC DNA]</scope>
    <source>
        <strain evidence="2 3">TISTR 2346</strain>
    </source>
</reference>
<protein>
    <recommendedName>
        <fullName evidence="4">Lipoprotein</fullName>
    </recommendedName>
</protein>
<feature type="region of interest" description="Disordered" evidence="1">
    <location>
        <begin position="117"/>
        <end position="136"/>
    </location>
</feature>
<comment type="caution">
    <text evidence="2">The sequence shown here is derived from an EMBL/GenBank/DDBJ whole genome shotgun (WGS) entry which is preliminary data.</text>
</comment>
<name>A0A5N8W2P4_9ACTN</name>
<proteinExistence type="predicted"/>
<sequence>MAVVGHRGDRGGGGDQARDEHGGRRGGNESGIPAHFLGPSECEFNFEHPAHDSDGEAVQWKLGLNPFRPADVWEPRRVFAEHPPTTTRTVDIMRARITLAAISLTLLTLTACSGDTDEGAAGKSAGRSTQGAAQGADPVVKVAGSDLGDILVDQDGRTLYAFTKDKAGQSNCDADCIAVWPALTGSTKVAAGPGTSKALLASATNAGGAVQAVYGDWPLYYYVGDSSPGDVNGQGLDGEWFVVGADGKLVREGAEPAGTTGTTGQ</sequence>
<keyword evidence="3" id="KW-1185">Reference proteome</keyword>
<organism evidence="2 3">
    <name type="scientific">Streptomyces phyllanthi</name>
    <dbReference type="NCBI Taxonomy" id="1803180"/>
    <lineage>
        <taxon>Bacteria</taxon>
        <taxon>Bacillati</taxon>
        <taxon>Actinomycetota</taxon>
        <taxon>Actinomycetes</taxon>
        <taxon>Kitasatosporales</taxon>
        <taxon>Streptomycetaceae</taxon>
        <taxon>Streptomyces</taxon>
    </lineage>
</organism>
<evidence type="ECO:0000313" key="3">
    <source>
        <dbReference type="Proteomes" id="UP000326979"/>
    </source>
</evidence>
<accession>A0A5N8W2P4</accession>
<evidence type="ECO:0000313" key="2">
    <source>
        <dbReference type="EMBL" id="MPY40574.1"/>
    </source>
</evidence>